<dbReference type="InterPro" id="IPR050654">
    <property type="entry name" value="AChE-related_enzymes"/>
</dbReference>
<evidence type="ECO:0000259" key="4">
    <source>
        <dbReference type="Pfam" id="PF00135"/>
    </source>
</evidence>
<dbReference type="AlphaFoldDB" id="A0A8H3YZN6"/>
<dbReference type="EMBL" id="WNWS01000211">
    <property type="protein sequence ID" value="KAE9974726.1"/>
    <property type="molecule type" value="Genomic_DNA"/>
</dbReference>
<dbReference type="GO" id="GO:0052689">
    <property type="term" value="F:carboxylic ester hydrolase activity"/>
    <property type="evidence" value="ECO:0007669"/>
    <property type="project" value="TreeGrafter"/>
</dbReference>
<evidence type="ECO:0000256" key="2">
    <source>
        <dbReference type="ARBA" id="ARBA00022801"/>
    </source>
</evidence>
<evidence type="ECO:0000256" key="3">
    <source>
        <dbReference type="SAM" id="Coils"/>
    </source>
</evidence>
<feature type="domain" description="Carboxylesterase type B" evidence="4">
    <location>
        <begin position="25"/>
        <end position="341"/>
    </location>
</feature>
<protein>
    <recommendedName>
        <fullName evidence="4">Carboxylesterase type B domain-containing protein</fullName>
    </recommendedName>
</protein>
<dbReference type="Pfam" id="PF00135">
    <property type="entry name" value="COesterase"/>
    <property type="match status" value="1"/>
</dbReference>
<evidence type="ECO:0000313" key="5">
    <source>
        <dbReference type="EMBL" id="KAE9974726.1"/>
    </source>
</evidence>
<comment type="similarity">
    <text evidence="1">Belongs to the type-B carboxylesterase/lipase family.</text>
</comment>
<reference evidence="5 6" key="1">
    <citation type="submission" date="2018-12" db="EMBL/GenBank/DDBJ databases">
        <title>Venturia inaequalis Genome Resource.</title>
        <authorList>
            <person name="Lichtner F.J."/>
        </authorList>
    </citation>
    <scope>NUCLEOTIDE SEQUENCE [LARGE SCALE GENOMIC DNA]</scope>
    <source>
        <strain evidence="5 6">120213</strain>
    </source>
</reference>
<evidence type="ECO:0000256" key="1">
    <source>
        <dbReference type="ARBA" id="ARBA00005964"/>
    </source>
</evidence>
<keyword evidence="3" id="KW-0175">Coiled coil</keyword>
<dbReference type="PANTHER" id="PTHR43918">
    <property type="entry name" value="ACETYLCHOLINESTERASE"/>
    <property type="match status" value="1"/>
</dbReference>
<evidence type="ECO:0000313" key="6">
    <source>
        <dbReference type="Proteomes" id="UP000447873"/>
    </source>
</evidence>
<comment type="caution">
    <text evidence="5">The sequence shown here is derived from an EMBL/GenBank/DDBJ whole genome shotgun (WGS) entry which is preliminary data.</text>
</comment>
<feature type="coiled-coil region" evidence="3">
    <location>
        <begin position="785"/>
        <end position="819"/>
    </location>
</feature>
<proteinExistence type="inferred from homology"/>
<dbReference type="InterPro" id="IPR002018">
    <property type="entry name" value="CarbesteraseB"/>
</dbReference>
<dbReference type="Gene3D" id="3.40.50.1820">
    <property type="entry name" value="alpha/beta hydrolase"/>
    <property type="match status" value="2"/>
</dbReference>
<dbReference type="InterPro" id="IPR029058">
    <property type="entry name" value="AB_hydrolase_fold"/>
</dbReference>
<dbReference type="Proteomes" id="UP000447873">
    <property type="component" value="Unassembled WGS sequence"/>
</dbReference>
<dbReference type="PANTHER" id="PTHR43918:SF4">
    <property type="entry name" value="CARBOXYLIC ESTER HYDROLASE"/>
    <property type="match status" value="1"/>
</dbReference>
<dbReference type="SUPFAM" id="SSF53474">
    <property type="entry name" value="alpha/beta-Hydrolases"/>
    <property type="match status" value="1"/>
</dbReference>
<name>A0A8H3YZN6_VENIN</name>
<sequence length="1194" mass="131990">MHPLLPPLLFATTASTLPWKIGQPVKTTSGTVLGKGADWKPEVSAYLGIPFAESPVGKLRFAAPVAFNKGNVGNGTIAATGFGLGCPENVGGRAVTMGGVGDDCLNLNVWTKPQVGEEGKAVMIWIYGGGFGSGKSSTPMYDGARLADEHDVVVVSVNYRVNIYGFPKAPFAPSLNPGLLDQRAGIEWVRDNIANFGGDPKRMVMFGQSAGGASVDVYSFAFATDPIVSGLISQSGTASNPAVPPKNSSSAWWESSRKAGCGGIEAGEATLPCMQSKSWQEVTDSVPRRGVTPNIGEGGYGPTVDNKTVFMDYSKRRAEGNFAKIPMLVGNTNYEKGFYENLAKARGQTLPQSFQPPELDGCGPHAAALSYRKAGINSWRYLYSGTWGNDTAPGAGHGAEIALVMGTIDHPSRRKPTSEEAKLSLTLRQAWTTFAKDPVHGLEKLGWPLYDEKSEDPKIIRFGGRNSAEVAFEPRSKALQKRMADLRNKHLNAAVFAEMNNSESESHVREKKAIEDKMKALRIMAQSCQQIGAMTRSYLIRNQFCTNDDGMASVKAESKSTIWTSYSLDLSYALFKISHVAEAKAQDRPLEDTDEFSGSECYMCSTKSEPSGNEAEHNPINEVKLADETVSLEKEIGDSKTKLGDIEGVPAPLRGDVEAIGKGTMEAMAALEDAVTRTHTALCSTIDMVQEVQVQLDGTQEKLAHLEDSMGELHLAEVAENVSQLLTSTKNTNGEIKTLNTVVAGLDRKFTDDASRAAHLFEDVDGSNSHLDNRCHDVCQKDRRFEKQVDEMTGLREKVANQEAKILAQDEKINALEQKLERFAAYVDNKMEAIEEETRRIPKIQSRLVDWDNDANTHCIEIERIRHEQIQTSTNIHRRLDDVDSHCARIREDVEQCAQKSQTTEDVVRQHRDEKVALEEKMEEMIKGQVQASCAIEKVNTAAGAYFDIFNEKITKLNDRTEEVAENNVIKALYREISSLDEKLEQFAEGYDRSVRDCDTRFDQVYQRLSAQEGFEDIALKKFRKLEMQSEIVPYLQAKVTKLEASTTSALKTLDAGCRQESTRVNAKLTLLQNESKTLFKSVDNLDGAIGVAKKKIVELDQDGPAVIPKAIVQVWKDFQSIKMRRYFDFEEFKSIFVFYAKATGVPEHAWKADMHSRVSTRVQNATTWLLERNDSFDDFCRQLGASVQRVRTV</sequence>
<accession>A0A8H3YZN6</accession>
<organism evidence="5 6">
    <name type="scientific">Venturia inaequalis</name>
    <name type="common">Apple scab fungus</name>
    <dbReference type="NCBI Taxonomy" id="5025"/>
    <lineage>
        <taxon>Eukaryota</taxon>
        <taxon>Fungi</taxon>
        <taxon>Dikarya</taxon>
        <taxon>Ascomycota</taxon>
        <taxon>Pezizomycotina</taxon>
        <taxon>Dothideomycetes</taxon>
        <taxon>Pleosporomycetidae</taxon>
        <taxon>Venturiales</taxon>
        <taxon>Venturiaceae</taxon>
        <taxon>Venturia</taxon>
    </lineage>
</organism>
<keyword evidence="2" id="KW-0378">Hydrolase</keyword>
<gene>
    <name evidence="5" type="ORF">EG328_003683</name>
</gene>